<dbReference type="STRING" id="537013.CLOSTMETH_01395"/>
<sequence>MPEHEGELFAVAASVGQQHNWPEQPIGHWTGEKRTILERNLSTDAGLCDQFLKPRQNLRIVDRGGRAAQRSAETEHPPQVIEGIHQKSGAPHDDDNGNPGKMPQDPRGIPDFRFEVGQDMGSKSKGGVGIDGRRGLLDLGKEKHKFAVQRDEQPHREHGPRRAEPLWAVAPAQDGGEEIERQNQRRCE</sequence>
<evidence type="ECO:0000313" key="2">
    <source>
        <dbReference type="EMBL" id="EEG31087.1"/>
    </source>
</evidence>
<gene>
    <name evidence="2" type="ORF">CLOSTMETH_01395</name>
</gene>
<reference evidence="2 3" key="1">
    <citation type="submission" date="2009-01" db="EMBL/GenBank/DDBJ databases">
        <authorList>
            <person name="Fulton L."/>
            <person name="Clifton S."/>
            <person name="Fulton B."/>
            <person name="Xu J."/>
            <person name="Minx P."/>
            <person name="Pepin K.H."/>
            <person name="Johnson M."/>
            <person name="Bhonagiri V."/>
            <person name="Nash W.E."/>
            <person name="Mardis E.R."/>
            <person name="Wilson R.K."/>
        </authorList>
    </citation>
    <scope>NUCLEOTIDE SEQUENCE [LARGE SCALE GENOMIC DNA]</scope>
    <source>
        <strain evidence="2 3">DSM 5476</strain>
    </source>
</reference>
<evidence type="ECO:0000256" key="1">
    <source>
        <dbReference type="SAM" id="MobiDB-lite"/>
    </source>
</evidence>
<dbReference type="AlphaFoldDB" id="C0EC27"/>
<comment type="caution">
    <text evidence="2">The sequence shown here is derived from an EMBL/GenBank/DDBJ whole genome shotgun (WGS) entry which is preliminary data.</text>
</comment>
<feature type="region of interest" description="Disordered" evidence="1">
    <location>
        <begin position="63"/>
        <end position="109"/>
    </location>
</feature>
<feature type="compositionally biased region" description="Basic and acidic residues" evidence="1">
    <location>
        <begin position="148"/>
        <end position="164"/>
    </location>
</feature>
<reference evidence="2 3" key="2">
    <citation type="submission" date="2009-02" db="EMBL/GenBank/DDBJ databases">
        <title>Draft genome sequence of Clostridium methylpentosum (DSM 5476).</title>
        <authorList>
            <person name="Sudarsanam P."/>
            <person name="Ley R."/>
            <person name="Guruge J."/>
            <person name="Turnbaugh P.J."/>
            <person name="Mahowald M."/>
            <person name="Liep D."/>
            <person name="Gordon J."/>
        </authorList>
    </citation>
    <scope>NUCLEOTIDE SEQUENCE [LARGE SCALE GENOMIC DNA]</scope>
    <source>
        <strain evidence="2 3">DSM 5476</strain>
    </source>
</reference>
<keyword evidence="3" id="KW-1185">Reference proteome</keyword>
<accession>C0EC27</accession>
<name>C0EC27_9FIRM</name>
<dbReference type="Proteomes" id="UP000003340">
    <property type="component" value="Unassembled WGS sequence"/>
</dbReference>
<dbReference type="EMBL" id="ACEC01000045">
    <property type="protein sequence ID" value="EEG31087.1"/>
    <property type="molecule type" value="Genomic_DNA"/>
</dbReference>
<protein>
    <submittedName>
        <fullName evidence="2">Uncharacterized protein</fullName>
    </submittedName>
</protein>
<dbReference type="HOGENOM" id="CLU_1438802_0_0_9"/>
<feature type="region of interest" description="Disordered" evidence="1">
    <location>
        <begin position="146"/>
        <end position="166"/>
    </location>
</feature>
<organism evidence="2 3">
    <name type="scientific">[Clostridium] methylpentosum DSM 5476</name>
    <dbReference type="NCBI Taxonomy" id="537013"/>
    <lineage>
        <taxon>Bacteria</taxon>
        <taxon>Bacillati</taxon>
        <taxon>Bacillota</taxon>
        <taxon>Clostridia</taxon>
        <taxon>Eubacteriales</taxon>
        <taxon>Oscillospiraceae</taxon>
        <taxon>Oscillospiraceae incertae sedis</taxon>
    </lineage>
</organism>
<proteinExistence type="predicted"/>
<evidence type="ECO:0000313" key="3">
    <source>
        <dbReference type="Proteomes" id="UP000003340"/>
    </source>
</evidence>